<feature type="transmembrane region" description="Helical" evidence="1">
    <location>
        <begin position="108"/>
        <end position="125"/>
    </location>
</feature>
<sequence length="197" mass="22878">MNAAMHWNTIGAMLLCGLAMGAFFDVYRVACHRFSVSRWMIPGFDIVYWFLATLLVFHTLLHKNFGEVRLYVFLGIGIGITGYFGLLSPTALKAIRFVFRMAQNVLNALWRTFRILLVVPLIWIVRALARVLEILFIVTAAILLWTFRLLSKPFAGLGRWTWERLLPVRRLLSPVGRTARKARDKWRQVLDVFRRKP</sequence>
<proteinExistence type="predicted"/>
<keyword evidence="1" id="KW-0472">Membrane</keyword>
<organism evidence="2 3">
    <name type="scientific">Cohnella thailandensis</name>
    <dbReference type="NCBI Taxonomy" id="557557"/>
    <lineage>
        <taxon>Bacteria</taxon>
        <taxon>Bacillati</taxon>
        <taxon>Bacillota</taxon>
        <taxon>Bacilli</taxon>
        <taxon>Bacillales</taxon>
        <taxon>Paenibacillaceae</taxon>
        <taxon>Cohnella</taxon>
    </lineage>
</organism>
<reference evidence="2 3" key="1">
    <citation type="submission" date="2020-08" db="EMBL/GenBank/DDBJ databases">
        <title>Cohnella phylogeny.</title>
        <authorList>
            <person name="Dunlap C."/>
        </authorList>
    </citation>
    <scope>NUCLEOTIDE SEQUENCE [LARGE SCALE GENOMIC DNA]</scope>
    <source>
        <strain evidence="2 3">DSM 25241</strain>
    </source>
</reference>
<dbReference type="AlphaFoldDB" id="A0A841T5I5"/>
<evidence type="ECO:0000313" key="2">
    <source>
        <dbReference type="EMBL" id="MBB6637945.1"/>
    </source>
</evidence>
<protein>
    <submittedName>
        <fullName evidence="2">Spore cortex biosynthesis protein YabQ</fullName>
    </submittedName>
</protein>
<feature type="transmembrane region" description="Helical" evidence="1">
    <location>
        <begin position="131"/>
        <end position="150"/>
    </location>
</feature>
<dbReference type="InterPro" id="IPR019074">
    <property type="entry name" value="YabQ"/>
</dbReference>
<dbReference type="NCBIfam" id="TIGR02893">
    <property type="entry name" value="spore_yabQ"/>
    <property type="match status" value="1"/>
</dbReference>
<name>A0A841T5I5_9BACL</name>
<dbReference type="EMBL" id="JACJVQ010000026">
    <property type="protein sequence ID" value="MBB6637945.1"/>
    <property type="molecule type" value="Genomic_DNA"/>
</dbReference>
<keyword evidence="3" id="KW-1185">Reference proteome</keyword>
<accession>A0A841T5I5</accession>
<dbReference type="RefSeq" id="WP_185123154.1">
    <property type="nucleotide sequence ID" value="NZ_JACJVQ010000026.1"/>
</dbReference>
<evidence type="ECO:0000256" key="1">
    <source>
        <dbReference type="SAM" id="Phobius"/>
    </source>
</evidence>
<keyword evidence="1" id="KW-1133">Transmembrane helix</keyword>
<evidence type="ECO:0000313" key="3">
    <source>
        <dbReference type="Proteomes" id="UP000535838"/>
    </source>
</evidence>
<feature type="transmembrane region" description="Helical" evidence="1">
    <location>
        <begin position="39"/>
        <end position="62"/>
    </location>
</feature>
<feature type="transmembrane region" description="Helical" evidence="1">
    <location>
        <begin position="6"/>
        <end position="27"/>
    </location>
</feature>
<comment type="caution">
    <text evidence="2">The sequence shown here is derived from an EMBL/GenBank/DDBJ whole genome shotgun (WGS) entry which is preliminary data.</text>
</comment>
<dbReference type="Proteomes" id="UP000535838">
    <property type="component" value="Unassembled WGS sequence"/>
</dbReference>
<feature type="transmembrane region" description="Helical" evidence="1">
    <location>
        <begin position="68"/>
        <end position="87"/>
    </location>
</feature>
<dbReference type="Pfam" id="PF09578">
    <property type="entry name" value="Spore_YabQ"/>
    <property type="match status" value="1"/>
</dbReference>
<keyword evidence="1" id="KW-0812">Transmembrane</keyword>
<gene>
    <name evidence="2" type="primary">yabQ</name>
    <name evidence="2" type="ORF">H7B67_27775</name>
</gene>